<dbReference type="AlphaFoldDB" id="A0AB34GUG0"/>
<proteinExistence type="predicted"/>
<protein>
    <recommendedName>
        <fullName evidence="4">Homocysteine-responsive endoplasmic reticulum-resident ubiquitin-like domain member 2 protein</fullName>
    </recommendedName>
</protein>
<comment type="caution">
    <text evidence="2">The sequence shown here is derived from an EMBL/GenBank/DDBJ whole genome shotgun (WGS) entry which is preliminary data.</text>
</comment>
<organism evidence="2 3">
    <name type="scientific">Eschrichtius robustus</name>
    <name type="common">California gray whale</name>
    <name type="synonym">Eschrichtius gibbosus</name>
    <dbReference type="NCBI Taxonomy" id="9764"/>
    <lineage>
        <taxon>Eukaryota</taxon>
        <taxon>Metazoa</taxon>
        <taxon>Chordata</taxon>
        <taxon>Craniata</taxon>
        <taxon>Vertebrata</taxon>
        <taxon>Euteleostomi</taxon>
        <taxon>Mammalia</taxon>
        <taxon>Eutheria</taxon>
        <taxon>Laurasiatheria</taxon>
        <taxon>Artiodactyla</taxon>
        <taxon>Whippomorpha</taxon>
        <taxon>Cetacea</taxon>
        <taxon>Mysticeti</taxon>
        <taxon>Eschrichtiidae</taxon>
        <taxon>Eschrichtius</taxon>
    </lineage>
</organism>
<evidence type="ECO:0000256" key="1">
    <source>
        <dbReference type="SAM" id="MobiDB-lite"/>
    </source>
</evidence>
<accession>A0AB34GUG0</accession>
<dbReference type="PANTHER" id="PTHR12943:SF5">
    <property type="entry name" value="HOMOCYSTEINE-RESPONSIVE ENDOPLASMIC RETICULUM-RESIDENT UBIQUITIN-LIKE DOMAIN MEMBER 2 PROTEIN"/>
    <property type="match status" value="1"/>
</dbReference>
<gene>
    <name evidence="2" type="ORF">J1605_009742</name>
</gene>
<feature type="region of interest" description="Disordered" evidence="1">
    <location>
        <begin position="47"/>
        <end position="76"/>
    </location>
</feature>
<dbReference type="PANTHER" id="PTHR12943">
    <property type="entry name" value="HOMOCYSTEINE-RESPONSIVE ENDOPLASMIC RETICULUM-RESIDENT UNIQUITIN-LIKE DOMAIN HERPUD PROTEIN FAMILY MEMBER"/>
    <property type="match status" value="1"/>
</dbReference>
<reference evidence="2 3" key="1">
    <citation type="submission" date="2022-11" db="EMBL/GenBank/DDBJ databases">
        <title>Whole genome sequence of Eschrichtius robustus ER-17-0199.</title>
        <authorList>
            <person name="Bruniche-Olsen A."/>
            <person name="Black A.N."/>
            <person name="Fields C.J."/>
            <person name="Walden K."/>
            <person name="Dewoody J.A."/>
        </authorList>
    </citation>
    <scope>NUCLEOTIDE SEQUENCE [LARGE SCALE GENOMIC DNA]</scope>
    <source>
        <strain evidence="2">ER-17-0199</strain>
        <tissue evidence="2">Blubber</tissue>
    </source>
</reference>
<dbReference type="GO" id="GO:0030968">
    <property type="term" value="P:endoplasmic reticulum unfolded protein response"/>
    <property type="evidence" value="ECO:0007669"/>
    <property type="project" value="TreeGrafter"/>
</dbReference>
<dbReference type="SUPFAM" id="SSF54236">
    <property type="entry name" value="Ubiquitin-like"/>
    <property type="match status" value="1"/>
</dbReference>
<dbReference type="InterPro" id="IPR029071">
    <property type="entry name" value="Ubiquitin-like_domsf"/>
</dbReference>
<evidence type="ECO:0000313" key="2">
    <source>
        <dbReference type="EMBL" id="KAJ8783134.1"/>
    </source>
</evidence>
<dbReference type="Gene3D" id="3.10.20.90">
    <property type="entry name" value="Phosphatidylinositol 3-kinase Catalytic Subunit, Chain A, domain 1"/>
    <property type="match status" value="1"/>
</dbReference>
<sequence>MRNTSQVFRVWSKQNVLTPAKLVEARVPLGRQGGANDLAGRARHARVASRRHTTRHGPPWAARGGRRRDLESSARGRVAPDALPPCVFRLKGDPDLIHNNNKTGALAAGAPILVPALLPPVAASAAPGLAPQLPCRRRQAESPSANFSRCRRAASRDPGPDRGRRRAVGRERPPRRTLGRTVRSVAVPGGGGRRWRAPQPSLRPEPGGARTWRGKLHPRPGPQTPPPPPPPPLSIILGTMDQNGMEIPVTLIIKAPNQKYSDQTISCFLNWTVGKLKTHLSNVYPSKPVSV</sequence>
<feature type="compositionally biased region" description="Pro residues" evidence="1">
    <location>
        <begin position="219"/>
        <end position="233"/>
    </location>
</feature>
<feature type="region of interest" description="Disordered" evidence="1">
    <location>
        <begin position="135"/>
        <end position="233"/>
    </location>
</feature>
<name>A0AB34GUG0_ESCRO</name>
<dbReference type="EMBL" id="JAIQCJ010002089">
    <property type="protein sequence ID" value="KAJ8783134.1"/>
    <property type="molecule type" value="Genomic_DNA"/>
</dbReference>
<feature type="compositionally biased region" description="Basic and acidic residues" evidence="1">
    <location>
        <begin position="154"/>
        <end position="174"/>
    </location>
</feature>
<evidence type="ECO:0008006" key="4">
    <source>
        <dbReference type="Google" id="ProtNLM"/>
    </source>
</evidence>
<dbReference type="InterPro" id="IPR039751">
    <property type="entry name" value="HERPUD1/2"/>
</dbReference>
<dbReference type="Proteomes" id="UP001159641">
    <property type="component" value="Unassembled WGS sequence"/>
</dbReference>
<evidence type="ECO:0000313" key="3">
    <source>
        <dbReference type="Proteomes" id="UP001159641"/>
    </source>
</evidence>
<keyword evidence="3" id="KW-1185">Reference proteome</keyword>